<dbReference type="AlphaFoldDB" id="A0A0E9TJ31"/>
<dbReference type="EMBL" id="GBXM01054878">
    <property type="protein sequence ID" value="JAH53699.1"/>
    <property type="molecule type" value="Transcribed_RNA"/>
</dbReference>
<organism evidence="1">
    <name type="scientific">Anguilla anguilla</name>
    <name type="common">European freshwater eel</name>
    <name type="synonym">Muraena anguilla</name>
    <dbReference type="NCBI Taxonomy" id="7936"/>
    <lineage>
        <taxon>Eukaryota</taxon>
        <taxon>Metazoa</taxon>
        <taxon>Chordata</taxon>
        <taxon>Craniata</taxon>
        <taxon>Vertebrata</taxon>
        <taxon>Euteleostomi</taxon>
        <taxon>Actinopterygii</taxon>
        <taxon>Neopterygii</taxon>
        <taxon>Teleostei</taxon>
        <taxon>Anguilliformes</taxon>
        <taxon>Anguillidae</taxon>
        <taxon>Anguilla</taxon>
    </lineage>
</organism>
<proteinExistence type="predicted"/>
<name>A0A0E9TJ31_ANGAN</name>
<reference evidence="1" key="1">
    <citation type="submission" date="2014-11" db="EMBL/GenBank/DDBJ databases">
        <authorList>
            <person name="Amaro Gonzalez C."/>
        </authorList>
    </citation>
    <scope>NUCLEOTIDE SEQUENCE</scope>
</reference>
<accession>A0A0E9TJ31</accession>
<sequence length="41" mass="4568">MALTSWLLSEDTLVLFFKRRAAFSFATSDILLQSSTGDEKA</sequence>
<evidence type="ECO:0000313" key="1">
    <source>
        <dbReference type="EMBL" id="JAH53699.1"/>
    </source>
</evidence>
<protein>
    <submittedName>
        <fullName evidence="1">Uncharacterized protein</fullName>
    </submittedName>
</protein>
<reference evidence="1" key="2">
    <citation type="journal article" date="2015" name="Fish Shellfish Immunol.">
        <title>Early steps in the European eel (Anguilla anguilla)-Vibrio vulnificus interaction in the gills: Role of the RtxA13 toxin.</title>
        <authorList>
            <person name="Callol A."/>
            <person name="Pajuelo D."/>
            <person name="Ebbesson L."/>
            <person name="Teles M."/>
            <person name="MacKenzie S."/>
            <person name="Amaro C."/>
        </authorList>
    </citation>
    <scope>NUCLEOTIDE SEQUENCE</scope>
</reference>